<comment type="catalytic activity">
    <reaction evidence="7 9 12">
        <text>orotidine 5'-phosphate + H(+) = UMP + CO2</text>
        <dbReference type="Rhea" id="RHEA:11596"/>
        <dbReference type="ChEBI" id="CHEBI:15378"/>
        <dbReference type="ChEBI" id="CHEBI:16526"/>
        <dbReference type="ChEBI" id="CHEBI:57538"/>
        <dbReference type="ChEBI" id="CHEBI:57865"/>
        <dbReference type="EC" id="4.1.1.23"/>
    </reaction>
</comment>
<protein>
    <recommendedName>
        <fullName evidence="9">Orotidine 5'-phosphate decarboxylase</fullName>
        <ecNumber evidence="9">4.1.1.23</ecNumber>
    </recommendedName>
    <alternativeName>
        <fullName evidence="9">OMP decarboxylase</fullName>
        <shortName evidence="9">OMPDCase</shortName>
        <shortName evidence="9">OMPdecase</shortName>
    </alternativeName>
</protein>
<dbReference type="UniPathway" id="UPA00070">
    <property type="reaction ID" value="UER00120"/>
</dbReference>
<dbReference type="InterPro" id="IPR047596">
    <property type="entry name" value="OMPdecase_bac"/>
</dbReference>
<evidence type="ECO:0000256" key="6">
    <source>
        <dbReference type="ARBA" id="ARBA00023239"/>
    </source>
</evidence>
<dbReference type="NCBIfam" id="TIGR01740">
    <property type="entry name" value="pyrF"/>
    <property type="match status" value="1"/>
</dbReference>
<feature type="binding site" evidence="9 11">
    <location>
        <position position="209"/>
    </location>
    <ligand>
        <name>substrate</name>
    </ligand>
</feature>
<dbReference type="InterPro" id="IPR011060">
    <property type="entry name" value="RibuloseP-bd_barrel"/>
</dbReference>
<dbReference type="GO" id="GO:0006207">
    <property type="term" value="P:'de novo' pyrimidine nucleobase biosynthetic process"/>
    <property type="evidence" value="ECO:0007669"/>
    <property type="project" value="InterPro"/>
</dbReference>
<dbReference type="OrthoDB" id="9806203at2"/>
<dbReference type="InterPro" id="IPR013785">
    <property type="entry name" value="Aldolase_TIM"/>
</dbReference>
<evidence type="ECO:0000256" key="4">
    <source>
        <dbReference type="ARBA" id="ARBA00022793"/>
    </source>
</evidence>
<keyword evidence="6 9" id="KW-0456">Lyase</keyword>
<evidence type="ECO:0000256" key="8">
    <source>
        <dbReference type="ARBA" id="ARBA00061012"/>
    </source>
</evidence>
<gene>
    <name evidence="9" type="primary">pyrF</name>
    <name evidence="14" type="ORF">dsat_0976</name>
</gene>
<evidence type="ECO:0000256" key="3">
    <source>
        <dbReference type="ARBA" id="ARBA00011738"/>
    </source>
</evidence>
<feature type="binding site" evidence="9">
    <location>
        <begin position="58"/>
        <end position="67"/>
    </location>
    <ligand>
        <name>substrate</name>
    </ligand>
</feature>
<keyword evidence="4 9" id="KW-0210">Decarboxylase</keyword>
<dbReference type="PANTHER" id="PTHR32119">
    <property type="entry name" value="OROTIDINE 5'-PHOSPHATE DECARBOXYLASE"/>
    <property type="match status" value="1"/>
</dbReference>
<proteinExistence type="inferred from homology"/>
<dbReference type="EMBL" id="ATHI01000029">
    <property type="protein sequence ID" value="EPR31387.1"/>
    <property type="molecule type" value="Genomic_DNA"/>
</dbReference>
<evidence type="ECO:0000256" key="11">
    <source>
        <dbReference type="PIRSR" id="PIRSR614732-2"/>
    </source>
</evidence>
<accession>S7T2U1</accession>
<dbReference type="HAMAP" id="MF_01200_B">
    <property type="entry name" value="OMPdecase_type1_B"/>
    <property type="match status" value="1"/>
</dbReference>
<comment type="subunit">
    <text evidence="3 9">Homodimer.</text>
</comment>
<feature type="binding site" evidence="9 11">
    <location>
        <position position="179"/>
    </location>
    <ligand>
        <name>substrate</name>
    </ligand>
</feature>
<comment type="similarity">
    <text evidence="8 9">Belongs to the OMP decarboxylase family. Type 1 subfamily.</text>
</comment>
<organism evidence="14 15">
    <name type="scientific">Alkalidesulfovibrio alkalitolerans DSM 16529</name>
    <dbReference type="NCBI Taxonomy" id="1121439"/>
    <lineage>
        <taxon>Bacteria</taxon>
        <taxon>Pseudomonadati</taxon>
        <taxon>Thermodesulfobacteriota</taxon>
        <taxon>Desulfovibrionia</taxon>
        <taxon>Desulfovibrionales</taxon>
        <taxon>Desulfovibrionaceae</taxon>
        <taxon>Alkalidesulfovibrio</taxon>
    </lineage>
</organism>
<feature type="active site" description="For OMPdecase activity" evidence="10">
    <location>
        <position position="63"/>
    </location>
</feature>
<keyword evidence="5 9" id="KW-0665">Pyrimidine biosynthesis</keyword>
<feature type="binding site" evidence="9 11">
    <location>
        <position position="188"/>
    </location>
    <ligand>
        <name>substrate</name>
    </ligand>
</feature>
<evidence type="ECO:0000256" key="5">
    <source>
        <dbReference type="ARBA" id="ARBA00022975"/>
    </source>
</evidence>
<dbReference type="eggNOG" id="COG0284">
    <property type="taxonomic scope" value="Bacteria"/>
</dbReference>
<comment type="pathway">
    <text evidence="2 9 12">Pyrimidine metabolism; UMP biosynthesis via de novo pathway; UMP from orotate: step 2/2.</text>
</comment>
<evidence type="ECO:0000313" key="14">
    <source>
        <dbReference type="EMBL" id="EPR31387.1"/>
    </source>
</evidence>
<dbReference type="Pfam" id="PF00215">
    <property type="entry name" value="OMPdecase"/>
    <property type="match status" value="1"/>
</dbReference>
<evidence type="ECO:0000256" key="12">
    <source>
        <dbReference type="RuleBase" id="RU000512"/>
    </source>
</evidence>
<evidence type="ECO:0000313" key="15">
    <source>
        <dbReference type="Proteomes" id="UP000014975"/>
    </source>
</evidence>
<feature type="active site" description="Proton donor" evidence="9">
    <location>
        <position position="60"/>
    </location>
</feature>
<dbReference type="PANTHER" id="PTHR32119:SF2">
    <property type="entry name" value="OROTIDINE 5'-PHOSPHATE DECARBOXYLASE"/>
    <property type="match status" value="1"/>
</dbReference>
<dbReference type="InterPro" id="IPR018089">
    <property type="entry name" value="OMPdecase_AS"/>
</dbReference>
<evidence type="ECO:0000259" key="13">
    <source>
        <dbReference type="SMART" id="SM00934"/>
    </source>
</evidence>
<feature type="domain" description="Orotidine 5'-phosphate decarboxylase" evidence="13">
    <location>
        <begin position="3"/>
        <end position="224"/>
    </location>
</feature>
<dbReference type="AlphaFoldDB" id="S7T2U1"/>
<evidence type="ECO:0000256" key="1">
    <source>
        <dbReference type="ARBA" id="ARBA00002356"/>
    </source>
</evidence>
<sequence>MAELVVALDYPEAEPALDLARKLVGIAPWVKVGLELFVAEGPDVLSRFRDLGFKVFCDLKLHDIPATVRGATRSAARAGADMLTLHASGGERMLAAAREGRDEAGTDNGPLLMAVTVLTSLDASDMAGILAKSPAEMVLDLAVKAYRVGLDGVVCSPLEAAAVKAATDRAFKCLTPGIRLSDAKVDDQRRTASPSEAVAAGADFLVVGRPITATKDPVAAARSIREAMAQNAP</sequence>
<dbReference type="CDD" id="cd04725">
    <property type="entry name" value="OMP_decarboxylase_like"/>
    <property type="match status" value="1"/>
</dbReference>
<comment type="caution">
    <text evidence="14">The sequence shown here is derived from an EMBL/GenBank/DDBJ whole genome shotgun (WGS) entry which is preliminary data.</text>
</comment>
<dbReference type="STRING" id="1121439.dsat_0976"/>
<dbReference type="Proteomes" id="UP000014975">
    <property type="component" value="Unassembled WGS sequence"/>
</dbReference>
<dbReference type="RefSeq" id="WP_020887673.1">
    <property type="nucleotide sequence ID" value="NZ_ATHI01000029.1"/>
</dbReference>
<dbReference type="Gene3D" id="3.20.20.70">
    <property type="entry name" value="Aldolase class I"/>
    <property type="match status" value="1"/>
</dbReference>
<dbReference type="FunFam" id="3.20.20.70:FF:000015">
    <property type="entry name" value="Orotidine 5'-phosphate decarboxylase"/>
    <property type="match status" value="1"/>
</dbReference>
<dbReference type="GO" id="GO:0004590">
    <property type="term" value="F:orotidine-5'-phosphate decarboxylase activity"/>
    <property type="evidence" value="ECO:0007669"/>
    <property type="project" value="UniProtKB-UniRule"/>
</dbReference>
<feature type="active site" description="For OMPdecase activity" evidence="10">
    <location>
        <position position="60"/>
    </location>
</feature>
<dbReference type="PROSITE" id="PS00156">
    <property type="entry name" value="OMPDECASE"/>
    <property type="match status" value="1"/>
</dbReference>
<feature type="binding site" evidence="9 11">
    <location>
        <position position="31"/>
    </location>
    <ligand>
        <name>substrate</name>
    </ligand>
</feature>
<dbReference type="InterPro" id="IPR001754">
    <property type="entry name" value="OMPdeCOase_dom"/>
</dbReference>
<comment type="function">
    <text evidence="1 9">Catalyzes the decarboxylation of orotidine 5'-monophosphate (OMP) to uridine 5'-monophosphate (UMP).</text>
</comment>
<reference evidence="14 15" key="1">
    <citation type="journal article" date="2013" name="Genome Announc.">
        <title>Draft genome sequences for three mercury-methylating, sulfate-reducing bacteria.</title>
        <authorList>
            <person name="Brown S.D."/>
            <person name="Hurt R.A.Jr."/>
            <person name="Gilmour C.C."/>
            <person name="Elias D.A."/>
        </authorList>
    </citation>
    <scope>NUCLEOTIDE SEQUENCE [LARGE SCALE GENOMIC DNA]</scope>
    <source>
        <strain evidence="14 15">DSM 16529</strain>
    </source>
</reference>
<evidence type="ECO:0000256" key="2">
    <source>
        <dbReference type="ARBA" id="ARBA00004861"/>
    </source>
</evidence>
<feature type="binding site" evidence="9 11">
    <location>
        <position position="208"/>
    </location>
    <ligand>
        <name>substrate</name>
    </ligand>
</feature>
<dbReference type="EC" id="4.1.1.23" evidence="9"/>
<dbReference type="PATRIC" id="fig|1121439.3.peg.2347"/>
<evidence type="ECO:0000256" key="9">
    <source>
        <dbReference type="HAMAP-Rule" id="MF_01200"/>
    </source>
</evidence>
<evidence type="ECO:0000256" key="7">
    <source>
        <dbReference type="ARBA" id="ARBA00049157"/>
    </source>
</evidence>
<dbReference type="SMART" id="SM00934">
    <property type="entry name" value="OMPdecase"/>
    <property type="match status" value="1"/>
</dbReference>
<dbReference type="InterPro" id="IPR014732">
    <property type="entry name" value="OMPdecase"/>
</dbReference>
<dbReference type="SUPFAM" id="SSF51366">
    <property type="entry name" value="Ribulose-phoshate binding barrel"/>
    <property type="match status" value="1"/>
</dbReference>
<feature type="binding site" evidence="9 11">
    <location>
        <position position="119"/>
    </location>
    <ligand>
        <name>substrate</name>
    </ligand>
</feature>
<name>S7T2U1_9BACT</name>
<dbReference type="GO" id="GO:0044205">
    <property type="term" value="P:'de novo' UMP biosynthetic process"/>
    <property type="evidence" value="ECO:0007669"/>
    <property type="project" value="UniProtKB-UniRule"/>
</dbReference>
<dbReference type="NCBIfam" id="NF001273">
    <property type="entry name" value="PRK00230.1"/>
    <property type="match status" value="1"/>
</dbReference>
<dbReference type="GO" id="GO:0005829">
    <property type="term" value="C:cytosol"/>
    <property type="evidence" value="ECO:0007669"/>
    <property type="project" value="TreeGrafter"/>
</dbReference>
<feature type="active site" description="For OMPdecase activity" evidence="10">
    <location>
        <position position="58"/>
    </location>
</feature>
<keyword evidence="15" id="KW-1185">Reference proteome</keyword>
<evidence type="ECO:0000256" key="10">
    <source>
        <dbReference type="PIRSR" id="PIRSR614732-1"/>
    </source>
</evidence>
<feature type="binding site" evidence="9 11">
    <location>
        <position position="9"/>
    </location>
    <ligand>
        <name>substrate</name>
    </ligand>
</feature>